<name>A0AB73LRQ7_MYCCH</name>
<sequence length="183" mass="20899">MDVTRYRTFVADPPWRYQNTSSRGAAENHYDTMSLDDIRALTVVADSAADDAHLYLWSTSPHLPEAFSVMKAWGFEYRTQLMWMKPQMGMGNYFRVGTEIVLFGTRGDAEVPVELGDEQEGAGFISPRRKHSQKPSEFPEMVMDLSPGPYMELFSRCNRTRDIDAECSCTKCRFGWAVWGNQS</sequence>
<evidence type="ECO:0000313" key="6">
    <source>
        <dbReference type="Proteomes" id="UP000180113"/>
    </source>
</evidence>
<evidence type="ECO:0000256" key="4">
    <source>
        <dbReference type="PROSITE-ProRule" id="PRU00489"/>
    </source>
</evidence>
<dbReference type="PROSITE" id="PS51143">
    <property type="entry name" value="MT_A70"/>
    <property type="match status" value="1"/>
</dbReference>
<keyword evidence="1" id="KW-0489">Methyltransferase</keyword>
<accession>A0AB73LRQ7</accession>
<evidence type="ECO:0008006" key="7">
    <source>
        <dbReference type="Google" id="ProtNLM"/>
    </source>
</evidence>
<gene>
    <name evidence="5" type="ORF">BKG62_19010</name>
</gene>
<dbReference type="Pfam" id="PF05063">
    <property type="entry name" value="MT-A70"/>
    <property type="match status" value="1"/>
</dbReference>
<evidence type="ECO:0000256" key="3">
    <source>
        <dbReference type="ARBA" id="ARBA00022691"/>
    </source>
</evidence>
<evidence type="ECO:0000256" key="1">
    <source>
        <dbReference type="ARBA" id="ARBA00022603"/>
    </source>
</evidence>
<dbReference type="InterPro" id="IPR007757">
    <property type="entry name" value="MT-A70-like"/>
</dbReference>
<organism evidence="5 6">
    <name type="scientific">Mycobacteroides chelonae</name>
    <name type="common">Mycobacterium chelonae</name>
    <dbReference type="NCBI Taxonomy" id="1774"/>
    <lineage>
        <taxon>Bacteria</taxon>
        <taxon>Bacillati</taxon>
        <taxon>Actinomycetota</taxon>
        <taxon>Actinomycetes</taxon>
        <taxon>Mycobacteriales</taxon>
        <taxon>Mycobacteriaceae</taxon>
        <taxon>Mycobacteroides</taxon>
    </lineage>
</organism>
<dbReference type="GO" id="GO:0008168">
    <property type="term" value="F:methyltransferase activity"/>
    <property type="evidence" value="ECO:0007669"/>
    <property type="project" value="UniProtKB-KW"/>
</dbReference>
<dbReference type="GO" id="GO:0032259">
    <property type="term" value="P:methylation"/>
    <property type="evidence" value="ECO:0007669"/>
    <property type="project" value="UniProtKB-KW"/>
</dbReference>
<keyword evidence="2" id="KW-0808">Transferase</keyword>
<evidence type="ECO:0000313" key="5">
    <source>
        <dbReference type="EMBL" id="OHT49648.1"/>
    </source>
</evidence>
<dbReference type="Proteomes" id="UP000180113">
    <property type="component" value="Unassembled WGS sequence"/>
</dbReference>
<dbReference type="EMBL" id="MLHW01000014">
    <property type="protein sequence ID" value="OHT49648.1"/>
    <property type="molecule type" value="Genomic_DNA"/>
</dbReference>
<proteinExistence type="inferred from homology"/>
<dbReference type="InterPro" id="IPR029063">
    <property type="entry name" value="SAM-dependent_MTases_sf"/>
</dbReference>
<comment type="similarity">
    <text evidence="4">Belongs to the MT-A70-like family.</text>
</comment>
<dbReference type="AlphaFoldDB" id="A0AB73LRQ7"/>
<keyword evidence="3" id="KW-0949">S-adenosyl-L-methionine</keyword>
<reference evidence="5 6" key="1">
    <citation type="submission" date="2016-10" db="EMBL/GenBank/DDBJ databases">
        <title>Evaluation of Human, Animal and Environmental Mycobacterium chelonae Isolates by Core Genome Phylogenomic Analysis, Targeted Gene Comparison, and Anti-microbial Susceptibility Patterns: A Tale of Mistaken Identities.</title>
        <authorList>
            <person name="Fogelson S.B."/>
            <person name="Camus A.C."/>
            <person name="Lorenz W."/>
            <person name="Vasireddy R."/>
            <person name="Vasireddy S."/>
            <person name="Smith T."/>
            <person name="Brown-Elliott B.A."/>
            <person name="Wallace R.J.Jr."/>
            <person name="Hasan N.A."/>
            <person name="Reischl U."/>
            <person name="Sanchez S."/>
        </authorList>
    </citation>
    <scope>NUCLEOTIDE SEQUENCE [LARGE SCALE GENOMIC DNA]</scope>
    <source>
        <strain evidence="5 6">42895</strain>
    </source>
</reference>
<protein>
    <recommendedName>
        <fullName evidence="7">DNA methyltransferase</fullName>
    </recommendedName>
</protein>
<dbReference type="PANTHER" id="PTHR12829">
    <property type="entry name" value="N6-ADENOSINE-METHYLTRANSFERASE"/>
    <property type="match status" value="1"/>
</dbReference>
<comment type="caution">
    <text evidence="5">The sequence shown here is derived from an EMBL/GenBank/DDBJ whole genome shotgun (WGS) entry which is preliminary data.</text>
</comment>
<dbReference type="PANTHER" id="PTHR12829:SF7">
    <property type="entry name" value="N6-ADENOSINE-METHYLTRANSFERASE CATALYTIC SUBUNIT"/>
    <property type="match status" value="1"/>
</dbReference>
<dbReference type="Gene3D" id="3.40.50.150">
    <property type="entry name" value="Vaccinia Virus protein VP39"/>
    <property type="match status" value="1"/>
</dbReference>
<evidence type="ECO:0000256" key="2">
    <source>
        <dbReference type="ARBA" id="ARBA00022679"/>
    </source>
</evidence>
<dbReference type="SUPFAM" id="SSF53335">
    <property type="entry name" value="S-adenosyl-L-methionine-dependent methyltransferases"/>
    <property type="match status" value="1"/>
</dbReference>